<gene>
    <name evidence="2" type="ORF">ML536_20155</name>
</gene>
<comment type="caution">
    <text evidence="2">The sequence shown here is derived from an EMBL/GenBank/DDBJ whole genome shotgun (WGS) entry which is preliminary data.</text>
</comment>
<keyword evidence="3" id="KW-1185">Reference proteome</keyword>
<dbReference type="InterPro" id="IPR000182">
    <property type="entry name" value="GNAT_dom"/>
</dbReference>
<dbReference type="Pfam" id="PF00583">
    <property type="entry name" value="Acetyltransf_1"/>
    <property type="match status" value="1"/>
</dbReference>
<organism evidence="2 3">
    <name type="scientific">Paradevosia shaoguanensis</name>
    <dbReference type="NCBI Taxonomy" id="1335043"/>
    <lineage>
        <taxon>Bacteria</taxon>
        <taxon>Pseudomonadati</taxon>
        <taxon>Pseudomonadota</taxon>
        <taxon>Alphaproteobacteria</taxon>
        <taxon>Hyphomicrobiales</taxon>
        <taxon>Devosiaceae</taxon>
        <taxon>Paradevosia</taxon>
    </lineage>
</organism>
<dbReference type="EMBL" id="JALAZD010000004">
    <property type="protein sequence ID" value="MCI0129153.1"/>
    <property type="molecule type" value="Genomic_DNA"/>
</dbReference>
<dbReference type="CDD" id="cd04301">
    <property type="entry name" value="NAT_SF"/>
    <property type="match status" value="1"/>
</dbReference>
<accession>A0AA41QRR7</accession>
<feature type="domain" description="N-acetyltransferase" evidence="1">
    <location>
        <begin position="4"/>
        <end position="165"/>
    </location>
</feature>
<dbReference type="SUPFAM" id="SSF55729">
    <property type="entry name" value="Acyl-CoA N-acyltransferases (Nat)"/>
    <property type="match status" value="1"/>
</dbReference>
<reference evidence="2" key="1">
    <citation type="submission" date="2022-03" db="EMBL/GenBank/DDBJ databases">
        <title>The complete genome sequence of a Methyloterrigena soli.</title>
        <authorList>
            <person name="Zi Z."/>
        </authorList>
    </citation>
    <scope>NUCLEOTIDE SEQUENCE</scope>
    <source>
        <strain evidence="2">M48</strain>
    </source>
</reference>
<dbReference type="PANTHER" id="PTHR43072:SF8">
    <property type="entry name" value="ACYLTRANSFERASE FABY-RELATED"/>
    <property type="match status" value="1"/>
</dbReference>
<dbReference type="PANTHER" id="PTHR43072">
    <property type="entry name" value="N-ACETYLTRANSFERASE"/>
    <property type="match status" value="1"/>
</dbReference>
<dbReference type="Gene3D" id="3.40.630.30">
    <property type="match status" value="1"/>
</dbReference>
<sequence length="165" mass="18325">MSQPLLRPFTWSDVGPITAIYSHYVYNSTVTFDLEAPSEAKMAEKFGHMVDEGHPVIVAEVDGAVRGYAYASTFRPRPAYRFTCEDTVYLAPDAIGQGLGSRLMGELITQSQAVGFKQMIGIITGGTEASIALHRKFGFEILGQFPQLGYKFDQWLDIVHMQRAL</sequence>
<name>A0AA41QRR7_9HYPH</name>
<dbReference type="RefSeq" id="WP_182399146.1">
    <property type="nucleotide sequence ID" value="NZ_JAKETQ010000004.1"/>
</dbReference>
<dbReference type="PROSITE" id="PS51186">
    <property type="entry name" value="GNAT"/>
    <property type="match status" value="1"/>
</dbReference>
<evidence type="ECO:0000259" key="1">
    <source>
        <dbReference type="PROSITE" id="PS51186"/>
    </source>
</evidence>
<evidence type="ECO:0000313" key="2">
    <source>
        <dbReference type="EMBL" id="MCI0129153.1"/>
    </source>
</evidence>
<dbReference type="InterPro" id="IPR016181">
    <property type="entry name" value="Acyl_CoA_acyltransferase"/>
</dbReference>
<proteinExistence type="predicted"/>
<dbReference type="GO" id="GO:0016747">
    <property type="term" value="F:acyltransferase activity, transferring groups other than amino-acyl groups"/>
    <property type="evidence" value="ECO:0007669"/>
    <property type="project" value="InterPro"/>
</dbReference>
<evidence type="ECO:0000313" key="3">
    <source>
        <dbReference type="Proteomes" id="UP001156140"/>
    </source>
</evidence>
<dbReference type="AlphaFoldDB" id="A0AA41QRR7"/>
<protein>
    <submittedName>
        <fullName evidence="2">GNAT family N-acetyltransferase</fullName>
    </submittedName>
</protein>
<dbReference type="Proteomes" id="UP001156140">
    <property type="component" value="Unassembled WGS sequence"/>
</dbReference>